<proteinExistence type="predicted"/>
<accession>A0ACD3RIZ3</accession>
<comment type="caution">
    <text evidence="1">The sequence shown here is derived from an EMBL/GenBank/DDBJ whole genome shotgun (WGS) entry which is preliminary data.</text>
</comment>
<gene>
    <name evidence="1" type="ORF">E3U43_010904</name>
</gene>
<protein>
    <submittedName>
        <fullName evidence="1">Uncharacterized protein</fullName>
    </submittedName>
</protein>
<keyword evidence="2" id="KW-1185">Reference proteome</keyword>
<evidence type="ECO:0000313" key="2">
    <source>
        <dbReference type="Proteomes" id="UP000793456"/>
    </source>
</evidence>
<dbReference type="Proteomes" id="UP000793456">
    <property type="component" value="Chromosome VI"/>
</dbReference>
<reference evidence="1" key="1">
    <citation type="submission" date="2018-11" db="EMBL/GenBank/DDBJ databases">
        <title>The sequence and de novo assembly of Larimichthys crocea genome using PacBio and Hi-C technologies.</title>
        <authorList>
            <person name="Xu P."/>
            <person name="Chen B."/>
            <person name="Zhou Z."/>
            <person name="Ke Q."/>
            <person name="Wu Y."/>
            <person name="Bai H."/>
            <person name="Pu F."/>
        </authorList>
    </citation>
    <scope>NUCLEOTIDE SEQUENCE</scope>
    <source>
        <tissue evidence="1">Muscle</tissue>
    </source>
</reference>
<organism evidence="1 2">
    <name type="scientific">Larimichthys crocea</name>
    <name type="common">Large yellow croaker</name>
    <name type="synonym">Pseudosciaena crocea</name>
    <dbReference type="NCBI Taxonomy" id="215358"/>
    <lineage>
        <taxon>Eukaryota</taxon>
        <taxon>Metazoa</taxon>
        <taxon>Chordata</taxon>
        <taxon>Craniata</taxon>
        <taxon>Vertebrata</taxon>
        <taxon>Euteleostomi</taxon>
        <taxon>Actinopterygii</taxon>
        <taxon>Neopterygii</taxon>
        <taxon>Teleostei</taxon>
        <taxon>Neoteleostei</taxon>
        <taxon>Acanthomorphata</taxon>
        <taxon>Eupercaria</taxon>
        <taxon>Sciaenidae</taxon>
        <taxon>Larimichthys</taxon>
    </lineage>
</organism>
<sequence>MSALAAVQTTPEGQGLQGGAMSITPCSGTGSQHCDLNSEFEVRWGPMGALCLDAKEERVVLSPCPKHQPTTSTLQWRFIKLSGQLVHQQSQLCLEAVKEEGLPQSNQREVNNQTGGLFLRPCTHHPRQQWHFEQLVAPKGV</sequence>
<evidence type="ECO:0000313" key="1">
    <source>
        <dbReference type="EMBL" id="TMS18578.1"/>
    </source>
</evidence>
<dbReference type="EMBL" id="CM011679">
    <property type="protein sequence ID" value="TMS18578.1"/>
    <property type="molecule type" value="Genomic_DNA"/>
</dbReference>
<name>A0ACD3RIZ3_LARCR</name>